<evidence type="ECO:0000259" key="3">
    <source>
        <dbReference type="PROSITE" id="PS51186"/>
    </source>
</evidence>
<dbReference type="Pfam" id="PF00583">
    <property type="entry name" value="Acetyltransf_1"/>
    <property type="match status" value="1"/>
</dbReference>
<evidence type="ECO:0000313" key="4">
    <source>
        <dbReference type="EMBL" id="EFC52779.1"/>
    </source>
</evidence>
<dbReference type="PANTHER" id="PTHR43072:SF23">
    <property type="entry name" value="UPF0039 PROTEIN C11D3.02C"/>
    <property type="match status" value="1"/>
</dbReference>
<dbReference type="GO" id="GO:0016747">
    <property type="term" value="F:acyltransferase activity, transferring groups other than amino-acyl groups"/>
    <property type="evidence" value="ECO:0007669"/>
    <property type="project" value="InterPro"/>
</dbReference>
<dbReference type="PROSITE" id="PS51186">
    <property type="entry name" value="GNAT"/>
    <property type="match status" value="1"/>
</dbReference>
<comment type="caution">
    <text evidence="4">The sequence shown here is derived from an EMBL/GenBank/DDBJ whole genome shotgun (WGS) entry which is preliminary data.</text>
</comment>
<evidence type="ECO:0000256" key="2">
    <source>
        <dbReference type="ARBA" id="ARBA00023315"/>
    </source>
</evidence>
<dbReference type="SUPFAM" id="SSF55729">
    <property type="entry name" value="Acyl-CoA N-acyltransferases (Nat)"/>
    <property type="match status" value="1"/>
</dbReference>
<protein>
    <submittedName>
        <fullName evidence="4">Acetyltransferase, GNAT family</fullName>
    </submittedName>
</protein>
<dbReference type="InterPro" id="IPR000182">
    <property type="entry name" value="GNAT_dom"/>
</dbReference>
<evidence type="ECO:0000256" key="1">
    <source>
        <dbReference type="ARBA" id="ARBA00022679"/>
    </source>
</evidence>
<dbReference type="Proteomes" id="UP000004621">
    <property type="component" value="Unassembled WGS sequence"/>
</dbReference>
<proteinExistence type="predicted"/>
<reference evidence="4 5" key="1">
    <citation type="submission" date="2010-01" db="EMBL/GenBank/DDBJ databases">
        <authorList>
            <person name="Weinstock G."/>
            <person name="Sodergren E."/>
            <person name="Clifton S."/>
            <person name="Fulton L."/>
            <person name="Fulton B."/>
            <person name="Courtney L."/>
            <person name="Fronick C."/>
            <person name="Harrison M."/>
            <person name="Strong C."/>
            <person name="Farmer C."/>
            <person name="Delahaunty K."/>
            <person name="Markovic C."/>
            <person name="Hall O."/>
            <person name="Minx P."/>
            <person name="Tomlinson C."/>
            <person name="Mitreva M."/>
            <person name="Nelson J."/>
            <person name="Hou S."/>
            <person name="Wollam A."/>
            <person name="Pepin K.H."/>
            <person name="Johnson M."/>
            <person name="Bhonagiri V."/>
            <person name="Nash W.E."/>
            <person name="Warren W."/>
            <person name="Chinwalla A."/>
            <person name="Mardis E.R."/>
            <person name="Wilson R.K."/>
        </authorList>
    </citation>
    <scope>NUCLEOTIDE SEQUENCE [LARGE SCALE GENOMIC DNA]</scope>
    <source>
        <strain evidence="4 5">NJ9703</strain>
    </source>
</reference>
<organism evidence="4 5">
    <name type="scientific">Neisseria subflava NJ9703</name>
    <dbReference type="NCBI Taxonomy" id="546268"/>
    <lineage>
        <taxon>Bacteria</taxon>
        <taxon>Pseudomonadati</taxon>
        <taxon>Pseudomonadota</taxon>
        <taxon>Betaproteobacteria</taxon>
        <taxon>Neisseriales</taxon>
        <taxon>Neisseriaceae</taxon>
        <taxon>Neisseria</taxon>
    </lineage>
</organism>
<dbReference type="PANTHER" id="PTHR43072">
    <property type="entry name" value="N-ACETYLTRANSFERASE"/>
    <property type="match status" value="1"/>
</dbReference>
<evidence type="ECO:0000313" key="5">
    <source>
        <dbReference type="Proteomes" id="UP000004621"/>
    </source>
</evidence>
<gene>
    <name evidence="4" type="ORF">NEISUBOT_03615</name>
</gene>
<dbReference type="Gene3D" id="3.40.630.30">
    <property type="match status" value="1"/>
</dbReference>
<keyword evidence="2" id="KW-0012">Acyltransferase</keyword>
<accession>A0A9W5IS74</accession>
<sequence>MQYTIRPALRQDLPAIVDIYNSTVATRQSTADLSPTTVAEREMWFAAHTDKRPIYALYDADGTVLAWGSFSDYHPRYAYHISAEVSIYVRHDMRGAGVGKILLRHMLERAPSLDIHNVIALVFGHNYPSLNLFHRFGFEEWGRLPQVCDLETMLADVVILGKRIVD</sequence>
<dbReference type="InterPro" id="IPR016181">
    <property type="entry name" value="Acyl_CoA_acyltransferase"/>
</dbReference>
<dbReference type="AlphaFoldDB" id="A0A9W5IS74"/>
<keyword evidence="1" id="KW-0808">Transferase</keyword>
<dbReference type="RefSeq" id="WP_004519325.1">
    <property type="nucleotide sequence ID" value="NZ_ACEO02000002.1"/>
</dbReference>
<name>A0A9W5IS74_NEISU</name>
<feature type="domain" description="N-acetyltransferase" evidence="3">
    <location>
        <begin position="3"/>
        <end position="165"/>
    </location>
</feature>
<dbReference type="EMBL" id="ACEO02000002">
    <property type="protein sequence ID" value="EFC52779.1"/>
    <property type="molecule type" value="Genomic_DNA"/>
</dbReference>
<dbReference type="CDD" id="cd04301">
    <property type="entry name" value="NAT_SF"/>
    <property type="match status" value="1"/>
</dbReference>